<keyword evidence="3" id="KW-1185">Reference proteome</keyword>
<name>A0A238W4M6_9FLAO</name>
<organism evidence="2 3">
    <name type="scientific">Dokdonia pacifica</name>
    <dbReference type="NCBI Taxonomy" id="1627892"/>
    <lineage>
        <taxon>Bacteria</taxon>
        <taxon>Pseudomonadati</taxon>
        <taxon>Bacteroidota</taxon>
        <taxon>Flavobacteriia</taxon>
        <taxon>Flavobacteriales</taxon>
        <taxon>Flavobacteriaceae</taxon>
        <taxon>Dokdonia</taxon>
    </lineage>
</organism>
<proteinExistence type="predicted"/>
<evidence type="ECO:0000313" key="2">
    <source>
        <dbReference type="EMBL" id="SNR41113.1"/>
    </source>
</evidence>
<dbReference type="RefSeq" id="WP_179218074.1">
    <property type="nucleotide sequence ID" value="NZ_BMEP01000002.1"/>
</dbReference>
<protein>
    <submittedName>
        <fullName evidence="2">Uncharacterized protein</fullName>
    </submittedName>
</protein>
<dbReference type="AlphaFoldDB" id="A0A238W4M6"/>
<feature type="region of interest" description="Disordered" evidence="1">
    <location>
        <begin position="1"/>
        <end position="50"/>
    </location>
</feature>
<evidence type="ECO:0000256" key="1">
    <source>
        <dbReference type="SAM" id="MobiDB-lite"/>
    </source>
</evidence>
<sequence length="50" mass="5496">MAKKIIIPTVDPKKRDGDSSPNRIPDSDRPKINPNKGGGTDVRPKIKDDN</sequence>
<gene>
    <name evidence="2" type="ORF">SAMN06265376_101658</name>
</gene>
<accession>A0A238W4M6</accession>
<dbReference type="Proteomes" id="UP000198379">
    <property type="component" value="Unassembled WGS sequence"/>
</dbReference>
<dbReference type="EMBL" id="FZNY01000001">
    <property type="protein sequence ID" value="SNR41113.1"/>
    <property type="molecule type" value="Genomic_DNA"/>
</dbReference>
<evidence type="ECO:0000313" key="3">
    <source>
        <dbReference type="Proteomes" id="UP000198379"/>
    </source>
</evidence>
<reference evidence="2 3" key="1">
    <citation type="submission" date="2017-06" db="EMBL/GenBank/DDBJ databases">
        <authorList>
            <person name="Kim H.J."/>
            <person name="Triplett B.A."/>
        </authorList>
    </citation>
    <scope>NUCLEOTIDE SEQUENCE [LARGE SCALE GENOMIC DNA]</scope>
    <source>
        <strain evidence="2 3">DSM 25597</strain>
    </source>
</reference>